<evidence type="ECO:0000313" key="1">
    <source>
        <dbReference type="Proteomes" id="UP000887580"/>
    </source>
</evidence>
<dbReference type="Proteomes" id="UP000887580">
    <property type="component" value="Unplaced"/>
</dbReference>
<accession>A0AC35FWQ6</accession>
<proteinExistence type="predicted"/>
<reference evidence="2" key="1">
    <citation type="submission" date="2022-11" db="UniProtKB">
        <authorList>
            <consortium name="WormBaseParasite"/>
        </authorList>
    </citation>
    <scope>IDENTIFICATION</scope>
</reference>
<sequence length="578" mass="65778">METKMWQQFLLIITFAILFLKSFCEPTNPIVKTPYGPIEGFNYNTVSGNDVEIFLGIPFASPPVEDLRFEKPQSPQNWTKTLRAKEFPKACATYDKFMGHANNEDCLYLNIYKPKNVSNDINGFPIMFFVHGGGFIIGDTRLYGYKNISDNIVSQGIIVVVIQYRLGPFGFFSSNDSSIPANLGLWDQLEALKFTNKIIESFNGDKSRITIVGVSAGAGSVSLLGLSEHAYDLYSQILPMSGSSLSQWATNSKVSTILSEKIVDQIGCDNKNSTELKECLKSKNVSEFHEILKPIMQFNLREDINIVQFSPKMDKDFINSNTLEEAIAKAPKKPILIGVCNQEAILYSTAMPGFMLPSHYFNLPPERAVNYSHVDFEEFVRVILAKEKYFENQIEEFTKEVIKFYLNQTDEKDPNFNFFFEQYTSLMSDLNFNVPALREAILKAKNKNPTYFYVFDYNVDISDITPKYARGSSHGADIINLFGGLYKEIKFDSNGRSVQQKFVELIGNFIKNGKPSIGSITVPSITQDNFKYLQINAKPTVKKGLWKNRLDFWNYIRGKYEYDLPSGIYHKSEINDKL</sequence>
<evidence type="ECO:0000313" key="2">
    <source>
        <dbReference type="WBParaSite" id="PS1159_v2.g21119.t1"/>
    </source>
</evidence>
<protein>
    <submittedName>
        <fullName evidence="2">Carboxylesterase type B domain-containing protein</fullName>
    </submittedName>
</protein>
<dbReference type="WBParaSite" id="PS1159_v2.g21119.t1">
    <property type="protein sequence ID" value="PS1159_v2.g21119.t1"/>
    <property type="gene ID" value="PS1159_v2.g21119"/>
</dbReference>
<name>A0AC35FWQ6_9BILA</name>
<organism evidence="1 2">
    <name type="scientific">Panagrolaimus sp. PS1159</name>
    <dbReference type="NCBI Taxonomy" id="55785"/>
    <lineage>
        <taxon>Eukaryota</taxon>
        <taxon>Metazoa</taxon>
        <taxon>Ecdysozoa</taxon>
        <taxon>Nematoda</taxon>
        <taxon>Chromadorea</taxon>
        <taxon>Rhabditida</taxon>
        <taxon>Tylenchina</taxon>
        <taxon>Panagrolaimomorpha</taxon>
        <taxon>Panagrolaimoidea</taxon>
        <taxon>Panagrolaimidae</taxon>
        <taxon>Panagrolaimus</taxon>
    </lineage>
</organism>